<dbReference type="Pfam" id="PF13185">
    <property type="entry name" value="GAF_2"/>
    <property type="match status" value="1"/>
</dbReference>
<dbReference type="Gene3D" id="1.10.10.10">
    <property type="entry name" value="Winged helix-like DNA-binding domain superfamily/Winged helix DNA-binding domain"/>
    <property type="match status" value="1"/>
</dbReference>
<dbReference type="SUPFAM" id="SSF55781">
    <property type="entry name" value="GAF domain-like"/>
    <property type="match status" value="1"/>
</dbReference>
<dbReference type="EMBL" id="QJSP01000009">
    <property type="protein sequence ID" value="PYE15937.1"/>
    <property type="molecule type" value="Genomic_DNA"/>
</dbReference>
<evidence type="ECO:0000256" key="1">
    <source>
        <dbReference type="ARBA" id="ARBA00023015"/>
    </source>
</evidence>
<dbReference type="AlphaFoldDB" id="A0A318RN29"/>
<comment type="caution">
    <text evidence="5">The sequence shown here is derived from an EMBL/GenBank/DDBJ whole genome shotgun (WGS) entry which is preliminary data.</text>
</comment>
<dbReference type="Proteomes" id="UP000247591">
    <property type="component" value="Unassembled WGS sequence"/>
</dbReference>
<dbReference type="SMART" id="SM01012">
    <property type="entry name" value="ANTAR"/>
    <property type="match status" value="1"/>
</dbReference>
<organism evidence="5 6">
    <name type="scientific">Williamsia limnetica</name>
    <dbReference type="NCBI Taxonomy" id="882452"/>
    <lineage>
        <taxon>Bacteria</taxon>
        <taxon>Bacillati</taxon>
        <taxon>Actinomycetota</taxon>
        <taxon>Actinomycetes</taxon>
        <taxon>Mycobacteriales</taxon>
        <taxon>Nocardiaceae</taxon>
        <taxon>Williamsia</taxon>
    </lineage>
</organism>
<evidence type="ECO:0000256" key="2">
    <source>
        <dbReference type="ARBA" id="ARBA00023163"/>
    </source>
</evidence>
<evidence type="ECO:0000313" key="6">
    <source>
        <dbReference type="Proteomes" id="UP000247591"/>
    </source>
</evidence>
<proteinExistence type="predicted"/>
<sequence length="231" mass="24486">MVDGQGGREDVLLPRTNQLMASSVQVTDTDGAAVALLTSRARARDLLCASDAVAGRIDELQFTIGHGPCLEAFIEQAPVTVPDLDDSVVTDRWPAFASEVVGELGVYAVFAFPIVAGGAPLGVLELYRYERGALTTNHFQAAQTLADELGTVVVDELQAYEGSPEVDEYPVPRGPHVWARADINAAIGIMAVRLGVPAAEAADLLRANAYAQSRPLSTLAGDIVERRTFPG</sequence>
<dbReference type="InterPro" id="IPR036388">
    <property type="entry name" value="WH-like_DNA-bd_sf"/>
</dbReference>
<protein>
    <submittedName>
        <fullName evidence="5">ANTAR domain-containing protein</fullName>
    </submittedName>
</protein>
<evidence type="ECO:0000259" key="4">
    <source>
        <dbReference type="SMART" id="SM01012"/>
    </source>
</evidence>
<evidence type="ECO:0000259" key="3">
    <source>
        <dbReference type="SMART" id="SM00065"/>
    </source>
</evidence>
<name>A0A318RN29_WILLI</name>
<keyword evidence="2" id="KW-0804">Transcription</keyword>
<accession>A0A318RN29</accession>
<feature type="domain" description="ANTAR" evidence="4">
    <location>
        <begin position="153"/>
        <end position="224"/>
    </location>
</feature>
<gene>
    <name evidence="5" type="ORF">DFR67_109165</name>
</gene>
<keyword evidence="6" id="KW-1185">Reference proteome</keyword>
<dbReference type="SMART" id="SM00065">
    <property type="entry name" value="GAF"/>
    <property type="match status" value="1"/>
</dbReference>
<dbReference type="InterPro" id="IPR005561">
    <property type="entry name" value="ANTAR"/>
</dbReference>
<dbReference type="Gene3D" id="3.30.450.40">
    <property type="match status" value="1"/>
</dbReference>
<dbReference type="InterPro" id="IPR029016">
    <property type="entry name" value="GAF-like_dom_sf"/>
</dbReference>
<dbReference type="InterPro" id="IPR003018">
    <property type="entry name" value="GAF"/>
</dbReference>
<dbReference type="OrthoDB" id="7466251at2"/>
<reference evidence="5 6" key="1">
    <citation type="submission" date="2018-06" db="EMBL/GenBank/DDBJ databases">
        <title>Genomic Encyclopedia of Type Strains, Phase IV (KMG-IV): sequencing the most valuable type-strain genomes for metagenomic binning, comparative biology and taxonomic classification.</title>
        <authorList>
            <person name="Goeker M."/>
        </authorList>
    </citation>
    <scope>NUCLEOTIDE SEQUENCE [LARGE SCALE GENOMIC DNA]</scope>
    <source>
        <strain evidence="5 6">DSM 45521</strain>
    </source>
</reference>
<dbReference type="GO" id="GO:0003723">
    <property type="term" value="F:RNA binding"/>
    <property type="evidence" value="ECO:0007669"/>
    <property type="project" value="InterPro"/>
</dbReference>
<feature type="domain" description="GAF" evidence="3">
    <location>
        <begin position="11"/>
        <end position="163"/>
    </location>
</feature>
<dbReference type="RefSeq" id="WP_146240462.1">
    <property type="nucleotide sequence ID" value="NZ_QJSP01000009.1"/>
</dbReference>
<evidence type="ECO:0000313" key="5">
    <source>
        <dbReference type="EMBL" id="PYE15937.1"/>
    </source>
</evidence>
<keyword evidence="1" id="KW-0805">Transcription regulation</keyword>